<feature type="domain" description="Methyltransferase type 11" evidence="4">
    <location>
        <begin position="47"/>
        <end position="140"/>
    </location>
</feature>
<dbReference type="Pfam" id="PF08241">
    <property type="entry name" value="Methyltransf_11"/>
    <property type="match status" value="1"/>
</dbReference>
<evidence type="ECO:0000313" key="6">
    <source>
        <dbReference type="Proteomes" id="UP000443353"/>
    </source>
</evidence>
<dbReference type="EMBL" id="WSES01000002">
    <property type="protein sequence ID" value="MVW59760.1"/>
    <property type="molecule type" value="Genomic_DNA"/>
</dbReference>
<protein>
    <submittedName>
        <fullName evidence="5">Methyltransferase domain-containing protein</fullName>
    </submittedName>
</protein>
<dbReference type="InterPro" id="IPR029063">
    <property type="entry name" value="SAM-dependent_MTases_sf"/>
</dbReference>
<dbReference type="PANTHER" id="PTHR44942">
    <property type="entry name" value="METHYLTRANSF_11 DOMAIN-CONTAINING PROTEIN"/>
    <property type="match status" value="1"/>
</dbReference>
<dbReference type="GO" id="GO:0008757">
    <property type="term" value="F:S-adenosylmethionine-dependent methyltransferase activity"/>
    <property type="evidence" value="ECO:0007669"/>
    <property type="project" value="InterPro"/>
</dbReference>
<gene>
    <name evidence="5" type="ORF">GPY61_07440</name>
</gene>
<organism evidence="5 6">
    <name type="scientific">Massilia cellulosiltytica</name>
    <dbReference type="NCBI Taxonomy" id="2683234"/>
    <lineage>
        <taxon>Bacteria</taxon>
        <taxon>Pseudomonadati</taxon>
        <taxon>Pseudomonadota</taxon>
        <taxon>Betaproteobacteria</taxon>
        <taxon>Burkholderiales</taxon>
        <taxon>Oxalobacteraceae</taxon>
        <taxon>Telluria group</taxon>
        <taxon>Massilia</taxon>
    </lineage>
</organism>
<dbReference type="AlphaFoldDB" id="A0A7X3FXC2"/>
<keyword evidence="2 5" id="KW-0489">Methyltransferase</keyword>
<dbReference type="Proteomes" id="UP000443353">
    <property type="component" value="Unassembled WGS sequence"/>
</dbReference>
<reference evidence="5 6" key="1">
    <citation type="submission" date="2019-12" db="EMBL/GenBank/DDBJ databases">
        <authorList>
            <person name="Li C."/>
            <person name="Zhao J."/>
        </authorList>
    </citation>
    <scope>NUCLEOTIDE SEQUENCE [LARGE SCALE GENOMIC DNA]</scope>
    <source>
        <strain evidence="5 6">NEAU-DD11</strain>
    </source>
</reference>
<comment type="caution">
    <text evidence="5">The sequence shown here is derived from an EMBL/GenBank/DDBJ whole genome shotgun (WGS) entry which is preliminary data.</text>
</comment>
<dbReference type="SUPFAM" id="SSF53335">
    <property type="entry name" value="S-adenosyl-L-methionine-dependent methyltransferases"/>
    <property type="match status" value="1"/>
</dbReference>
<comment type="similarity">
    <text evidence="1">Belongs to the methyltransferase superfamily.</text>
</comment>
<dbReference type="PANTHER" id="PTHR44942:SF4">
    <property type="entry name" value="METHYLTRANSFERASE TYPE 11 DOMAIN-CONTAINING PROTEIN"/>
    <property type="match status" value="1"/>
</dbReference>
<dbReference type="CDD" id="cd02440">
    <property type="entry name" value="AdoMet_MTases"/>
    <property type="match status" value="1"/>
</dbReference>
<dbReference type="RefSeq" id="WP_160407912.1">
    <property type="nucleotide sequence ID" value="NZ_WSES01000002.1"/>
</dbReference>
<evidence type="ECO:0000259" key="4">
    <source>
        <dbReference type="Pfam" id="PF08241"/>
    </source>
</evidence>
<proteinExistence type="inferred from homology"/>
<evidence type="ECO:0000256" key="1">
    <source>
        <dbReference type="ARBA" id="ARBA00008361"/>
    </source>
</evidence>
<dbReference type="Gene3D" id="3.40.50.150">
    <property type="entry name" value="Vaccinia Virus protein VP39"/>
    <property type="match status" value="1"/>
</dbReference>
<keyword evidence="3 5" id="KW-0808">Transferase</keyword>
<dbReference type="InterPro" id="IPR051052">
    <property type="entry name" value="Diverse_substrate_MTase"/>
</dbReference>
<dbReference type="InterPro" id="IPR013216">
    <property type="entry name" value="Methyltransf_11"/>
</dbReference>
<accession>A0A7X3FXC2</accession>
<keyword evidence="6" id="KW-1185">Reference proteome</keyword>
<dbReference type="GO" id="GO:0032259">
    <property type="term" value="P:methylation"/>
    <property type="evidence" value="ECO:0007669"/>
    <property type="project" value="UniProtKB-KW"/>
</dbReference>
<sequence length="253" mass="27420">MHNHDATVLEQYDSRAEAYLTSAVHAAGADLERMAELIGHRPDAVALDMGCGGGHVAFRMAGQVGKVVAYDLSAAMLDTVGTEARRRGLDNLVTKQGAAEALPCPDASFDVVATRYSAHHWGAFRDGLAQMRRVVKPEGLGLFMDVVSPGVPLLDTWLQTLELLRDPSHVRNASVAEWQTALAAVGFAVDDVVTYRLRLEFASWIARMRTPDVHVAAIRSLHARAASEVKDYFQIGEDGSFTVDTALIVARPV</sequence>
<evidence type="ECO:0000256" key="3">
    <source>
        <dbReference type="ARBA" id="ARBA00022679"/>
    </source>
</evidence>
<evidence type="ECO:0000256" key="2">
    <source>
        <dbReference type="ARBA" id="ARBA00022603"/>
    </source>
</evidence>
<name>A0A7X3FXC2_9BURK</name>
<evidence type="ECO:0000313" key="5">
    <source>
        <dbReference type="EMBL" id="MVW59760.1"/>
    </source>
</evidence>